<gene>
    <name evidence="1" type="ORF">K1T71_010810</name>
</gene>
<name>A0ACC1CQA1_9NEOP</name>
<dbReference type="EMBL" id="CM034405">
    <property type="protein sequence ID" value="KAJ0173661.1"/>
    <property type="molecule type" value="Genomic_DNA"/>
</dbReference>
<accession>A0ACC1CQA1</accession>
<evidence type="ECO:0000313" key="2">
    <source>
        <dbReference type="Proteomes" id="UP000824533"/>
    </source>
</evidence>
<protein>
    <submittedName>
        <fullName evidence="1">Uncharacterized protein</fullName>
    </submittedName>
</protein>
<sequence length="386" mass="42065">MSVEDLVNHVHRHDDHENDTEGVILAKGVAMAVLFVASMICGLTPLVLSRKFQWLSVEDAGNLKSTNRVVMTLLSFGGGVLLSTTFMHLIPEVDHNILYLQSWNLLREFDFSLAPLLTCCGFFIMYLVEELVHMYIHHREKKIGKRAPLVRNLSIRKSGPGGSPGNGESVNNSTADLIDPDSIKKSKDPENNHSHHHNGHSHHHSHMPMEMGDDVTSALRGLLIVLALSIHELFEGLAVGLESSTSNVWYMLGAISAHKLVIAFCIGVELIATRTKTWLMIVYITTFAIVSPLGIGIGLLLVGGEGATASGVYSVVLQGLASGTLLYVIFFEIWKGDRTGMLQYCASIVGFFLMFGLQVLTPHTHTHTHGPGSGGGDGDHGHSHNK</sequence>
<comment type="caution">
    <text evidence="1">The sequence shown here is derived from an EMBL/GenBank/DDBJ whole genome shotgun (WGS) entry which is preliminary data.</text>
</comment>
<keyword evidence="2" id="KW-1185">Reference proteome</keyword>
<evidence type="ECO:0000313" key="1">
    <source>
        <dbReference type="EMBL" id="KAJ0173661.1"/>
    </source>
</evidence>
<organism evidence="1 2">
    <name type="scientific">Dendrolimus kikuchii</name>
    <dbReference type="NCBI Taxonomy" id="765133"/>
    <lineage>
        <taxon>Eukaryota</taxon>
        <taxon>Metazoa</taxon>
        <taxon>Ecdysozoa</taxon>
        <taxon>Arthropoda</taxon>
        <taxon>Hexapoda</taxon>
        <taxon>Insecta</taxon>
        <taxon>Pterygota</taxon>
        <taxon>Neoptera</taxon>
        <taxon>Endopterygota</taxon>
        <taxon>Lepidoptera</taxon>
        <taxon>Glossata</taxon>
        <taxon>Ditrysia</taxon>
        <taxon>Bombycoidea</taxon>
        <taxon>Lasiocampidae</taxon>
        <taxon>Dendrolimus</taxon>
    </lineage>
</organism>
<dbReference type="Proteomes" id="UP000824533">
    <property type="component" value="Linkage Group LG19"/>
</dbReference>
<proteinExistence type="predicted"/>
<reference evidence="1 2" key="1">
    <citation type="journal article" date="2021" name="Front. Genet.">
        <title>Chromosome-Level Genome Assembly Reveals Significant Gene Expansion in the Toll and IMD Signaling Pathways of Dendrolimus kikuchii.</title>
        <authorList>
            <person name="Zhou J."/>
            <person name="Wu P."/>
            <person name="Xiong Z."/>
            <person name="Liu N."/>
            <person name="Zhao N."/>
            <person name="Ji M."/>
            <person name="Qiu Y."/>
            <person name="Yang B."/>
        </authorList>
    </citation>
    <scope>NUCLEOTIDE SEQUENCE [LARGE SCALE GENOMIC DNA]</scope>
    <source>
        <strain evidence="1">Ann1</strain>
    </source>
</reference>